<sequence length="212" mass="22513">MGDVYQSYKELASGQIEGIDYQRLWRVSQCSTLLHLAIHGGGIEQGTTELADAAAADIHGFYTLDGFKSGTGTNAVLHVTSTRYDEPQALAMAKAATHTVSWHGASGTTPVTYLGGLDFNLRDQIGECLADAGFTVQIAGEEINGNDPLNICNRSSRGMGTQLELSTAQREAFFLNGDMSRPNRKNTTTAFTSYITAVKAGISKALVASGEG</sequence>
<dbReference type="AlphaFoldDB" id="A0A2N8TTU2"/>
<accession>A0A2N8TTU2</accession>
<dbReference type="EMBL" id="POUC01000048">
    <property type="protein sequence ID" value="PNG22431.1"/>
    <property type="molecule type" value="Genomic_DNA"/>
</dbReference>
<protein>
    <submittedName>
        <fullName evidence="1">Uncharacterized protein</fullName>
    </submittedName>
</protein>
<dbReference type="Gene3D" id="3.40.630.100">
    <property type="entry name" value="Poly-gamma-glutamate hydrolase, zinc-binding motif"/>
    <property type="match status" value="1"/>
</dbReference>
<name>A0A2N8TTU2_9ACTN</name>
<gene>
    <name evidence="1" type="ORF">C1J00_09505</name>
</gene>
<organism evidence="1 2">
    <name type="scientific">Streptomyces cahuitamycinicus</name>
    <dbReference type="NCBI Taxonomy" id="2070367"/>
    <lineage>
        <taxon>Bacteria</taxon>
        <taxon>Bacillati</taxon>
        <taxon>Actinomycetota</taxon>
        <taxon>Actinomycetes</taxon>
        <taxon>Kitasatosporales</taxon>
        <taxon>Streptomycetaceae</taxon>
        <taxon>Streptomyces</taxon>
    </lineage>
</organism>
<dbReference type="Pfam" id="PF05908">
    <property type="entry name" value="Gamma_PGA_hydro"/>
    <property type="match status" value="1"/>
</dbReference>
<keyword evidence="2" id="KW-1185">Reference proteome</keyword>
<dbReference type="InterPro" id="IPR038128">
    <property type="entry name" value="Gamma_PGA_hydro_sf"/>
</dbReference>
<comment type="caution">
    <text evidence="1">The sequence shown here is derived from an EMBL/GenBank/DDBJ whole genome shotgun (WGS) entry which is preliminary data.</text>
</comment>
<dbReference type="InterPro" id="IPR008585">
    <property type="entry name" value="Gamma_PGA_hydro"/>
</dbReference>
<evidence type="ECO:0000313" key="2">
    <source>
        <dbReference type="Proteomes" id="UP000235943"/>
    </source>
</evidence>
<evidence type="ECO:0000313" key="1">
    <source>
        <dbReference type="EMBL" id="PNG22431.1"/>
    </source>
</evidence>
<dbReference type="RefSeq" id="WP_102908592.1">
    <property type="nucleotide sequence ID" value="NZ_POUC01000048.1"/>
</dbReference>
<dbReference type="OrthoDB" id="7721587at2"/>
<dbReference type="Proteomes" id="UP000235943">
    <property type="component" value="Unassembled WGS sequence"/>
</dbReference>
<reference evidence="1 2" key="1">
    <citation type="submission" date="2018-01" db="EMBL/GenBank/DDBJ databases">
        <title>Draft genome sequence of Streptomyces sp. 13K301.</title>
        <authorList>
            <person name="Sahin N."/>
            <person name="Saygin H."/>
            <person name="Ay H."/>
        </authorList>
    </citation>
    <scope>NUCLEOTIDE SEQUENCE [LARGE SCALE GENOMIC DNA]</scope>
    <source>
        <strain evidence="1 2">13K301</strain>
    </source>
</reference>
<proteinExistence type="predicted"/>